<dbReference type="PANTHER" id="PTHR12526:SF640">
    <property type="entry name" value="COLANIC ACID BIOSYNTHESIS GLYCOSYLTRANSFERASE WCAL-RELATED"/>
    <property type="match status" value="1"/>
</dbReference>
<dbReference type="EMBL" id="BAABLP010000006">
    <property type="protein sequence ID" value="GAA4753447.1"/>
    <property type="molecule type" value="Genomic_DNA"/>
</dbReference>
<comment type="caution">
    <text evidence="6">The sequence shown here is derived from an EMBL/GenBank/DDBJ whole genome shotgun (WGS) entry which is preliminary data.</text>
</comment>
<dbReference type="Pfam" id="PF13692">
    <property type="entry name" value="Glyco_trans_1_4"/>
    <property type="match status" value="1"/>
</dbReference>
<feature type="region of interest" description="Disordered" evidence="4">
    <location>
        <begin position="1"/>
        <end position="22"/>
    </location>
</feature>
<reference evidence="7" key="1">
    <citation type="journal article" date="2019" name="Int. J. Syst. Evol. Microbiol.">
        <title>The Global Catalogue of Microorganisms (GCM) 10K type strain sequencing project: providing services to taxonomists for standard genome sequencing and annotation.</title>
        <authorList>
            <consortium name="The Broad Institute Genomics Platform"/>
            <consortium name="The Broad Institute Genome Sequencing Center for Infectious Disease"/>
            <person name="Wu L."/>
            <person name="Ma J."/>
        </authorList>
    </citation>
    <scope>NUCLEOTIDE SEQUENCE [LARGE SCALE GENOMIC DNA]</scope>
    <source>
        <strain evidence="7">JCM 19015</strain>
    </source>
</reference>
<feature type="domain" description="Glycosyltransferase subfamily 4-like N-terminal" evidence="5">
    <location>
        <begin position="40"/>
        <end position="206"/>
    </location>
</feature>
<feature type="compositionally biased region" description="Low complexity" evidence="4">
    <location>
        <begin position="11"/>
        <end position="22"/>
    </location>
</feature>
<dbReference type="InterPro" id="IPR028098">
    <property type="entry name" value="Glyco_trans_4-like_N"/>
</dbReference>
<evidence type="ECO:0000256" key="4">
    <source>
        <dbReference type="SAM" id="MobiDB-lite"/>
    </source>
</evidence>
<comment type="similarity">
    <text evidence="1">Belongs to the glycosyltransferase group 1 family. Glycosyltransferase 4 subfamily.</text>
</comment>
<gene>
    <name evidence="6" type="ORF">GCM10025783_27930</name>
</gene>
<keyword evidence="2" id="KW-0328">Glycosyltransferase</keyword>
<evidence type="ECO:0000256" key="2">
    <source>
        <dbReference type="ARBA" id="ARBA00022676"/>
    </source>
</evidence>
<dbReference type="SUPFAM" id="SSF53756">
    <property type="entry name" value="UDP-Glycosyltransferase/glycogen phosphorylase"/>
    <property type="match status" value="1"/>
</dbReference>
<dbReference type="Pfam" id="PF13439">
    <property type="entry name" value="Glyco_transf_4"/>
    <property type="match status" value="1"/>
</dbReference>
<organism evidence="6 7">
    <name type="scientific">Amnibacterium soli</name>
    <dbReference type="NCBI Taxonomy" id="1282736"/>
    <lineage>
        <taxon>Bacteria</taxon>
        <taxon>Bacillati</taxon>
        <taxon>Actinomycetota</taxon>
        <taxon>Actinomycetes</taxon>
        <taxon>Micrococcales</taxon>
        <taxon>Microbacteriaceae</taxon>
        <taxon>Amnibacterium</taxon>
    </lineage>
</organism>
<dbReference type="Gene3D" id="3.40.50.2000">
    <property type="entry name" value="Glycogen Phosphorylase B"/>
    <property type="match status" value="2"/>
</dbReference>
<keyword evidence="7" id="KW-1185">Reference proteome</keyword>
<keyword evidence="3" id="KW-0808">Transferase</keyword>
<sequence>MRAADRMTDASPRSDSPDSGGPSLRVCAVVTLASATSRYGGPFDVVLDQLELAAASGYDVELTAGHLSGDSPPAMRNGTTSFRPVRRWLPTRDFTTLLSVGMVRQLWVSIGRADVVHIALAREAIPVTALLIARLRRKRVVAQPHGMLTSRTSAAHDVIDRILIPLLTKVDRWAALTEEERRALRSRFGSSVRDVTVLGNPVAVDRGDIRSLLDAAPLPRREAVFIARLHPRKRVLDFARAAQVSAARSWQDRYLAFGPDQGDLAAFAAVEQHVESLSYGGVLPADGVVAALLAAGVFVLTSFEEPWGNVLATAVTLGVPVVITRSTALAPQLVGRPGVHVVDDGDADAIAAAVHAALDDGRVDPPGLFDRDAFASRLTHLYTLPVGPGPALAADSSRSAT</sequence>
<evidence type="ECO:0000313" key="7">
    <source>
        <dbReference type="Proteomes" id="UP001500121"/>
    </source>
</evidence>
<evidence type="ECO:0000259" key="5">
    <source>
        <dbReference type="Pfam" id="PF13439"/>
    </source>
</evidence>
<dbReference type="Proteomes" id="UP001500121">
    <property type="component" value="Unassembled WGS sequence"/>
</dbReference>
<dbReference type="PANTHER" id="PTHR12526">
    <property type="entry name" value="GLYCOSYLTRANSFERASE"/>
    <property type="match status" value="1"/>
</dbReference>
<proteinExistence type="inferred from homology"/>
<name>A0ABP8ZDJ0_9MICO</name>
<evidence type="ECO:0000313" key="6">
    <source>
        <dbReference type="EMBL" id="GAA4753447.1"/>
    </source>
</evidence>
<protein>
    <recommendedName>
        <fullName evidence="5">Glycosyltransferase subfamily 4-like N-terminal domain-containing protein</fullName>
    </recommendedName>
</protein>
<evidence type="ECO:0000256" key="3">
    <source>
        <dbReference type="ARBA" id="ARBA00022679"/>
    </source>
</evidence>
<evidence type="ECO:0000256" key="1">
    <source>
        <dbReference type="ARBA" id="ARBA00009481"/>
    </source>
</evidence>
<accession>A0ABP8ZDJ0</accession>